<dbReference type="AlphaFoldDB" id="A0A9R1VZX4"/>
<evidence type="ECO:0000313" key="2">
    <source>
        <dbReference type="Proteomes" id="UP000235145"/>
    </source>
</evidence>
<name>A0A9R1VZX4_LACSA</name>
<sequence>MRLQWKGDDIEDQVRAHTYVLLNNIYKAFNSKLEEGRDKPIITHAEFIRDYLMKRLKIVQKAIDKYEGALTPYAAIILEQAKTDVD</sequence>
<dbReference type="Proteomes" id="UP000235145">
    <property type="component" value="Unassembled WGS sequence"/>
</dbReference>
<organism evidence="1 2">
    <name type="scientific">Lactuca sativa</name>
    <name type="common">Garden lettuce</name>
    <dbReference type="NCBI Taxonomy" id="4236"/>
    <lineage>
        <taxon>Eukaryota</taxon>
        <taxon>Viridiplantae</taxon>
        <taxon>Streptophyta</taxon>
        <taxon>Embryophyta</taxon>
        <taxon>Tracheophyta</taxon>
        <taxon>Spermatophyta</taxon>
        <taxon>Magnoliopsida</taxon>
        <taxon>eudicotyledons</taxon>
        <taxon>Gunneridae</taxon>
        <taxon>Pentapetalae</taxon>
        <taxon>asterids</taxon>
        <taxon>campanulids</taxon>
        <taxon>Asterales</taxon>
        <taxon>Asteraceae</taxon>
        <taxon>Cichorioideae</taxon>
        <taxon>Cichorieae</taxon>
        <taxon>Lactucinae</taxon>
        <taxon>Lactuca</taxon>
    </lineage>
</organism>
<accession>A0A9R1VZX4</accession>
<dbReference type="EMBL" id="NBSK02000003">
    <property type="protein sequence ID" value="KAJ0215746.1"/>
    <property type="molecule type" value="Genomic_DNA"/>
</dbReference>
<protein>
    <submittedName>
        <fullName evidence="1">Uncharacterized protein</fullName>
    </submittedName>
</protein>
<reference evidence="1 2" key="1">
    <citation type="journal article" date="2017" name="Nat. Commun.">
        <title>Genome assembly with in vitro proximity ligation data and whole-genome triplication in lettuce.</title>
        <authorList>
            <person name="Reyes-Chin-Wo S."/>
            <person name="Wang Z."/>
            <person name="Yang X."/>
            <person name="Kozik A."/>
            <person name="Arikit S."/>
            <person name="Song C."/>
            <person name="Xia L."/>
            <person name="Froenicke L."/>
            <person name="Lavelle D.O."/>
            <person name="Truco M.J."/>
            <person name="Xia R."/>
            <person name="Zhu S."/>
            <person name="Xu C."/>
            <person name="Xu H."/>
            <person name="Xu X."/>
            <person name="Cox K."/>
            <person name="Korf I."/>
            <person name="Meyers B.C."/>
            <person name="Michelmore R.W."/>
        </authorList>
    </citation>
    <scope>NUCLEOTIDE SEQUENCE [LARGE SCALE GENOMIC DNA]</scope>
    <source>
        <strain evidence="2">cv. Salinas</strain>
        <tissue evidence="1">Seedlings</tissue>
    </source>
</reference>
<evidence type="ECO:0000313" key="1">
    <source>
        <dbReference type="EMBL" id="KAJ0215746.1"/>
    </source>
</evidence>
<comment type="caution">
    <text evidence="1">The sequence shown here is derived from an EMBL/GenBank/DDBJ whole genome shotgun (WGS) entry which is preliminary data.</text>
</comment>
<gene>
    <name evidence="1" type="ORF">LSAT_V11C300112660</name>
</gene>
<keyword evidence="2" id="KW-1185">Reference proteome</keyword>
<proteinExistence type="predicted"/>